<gene>
    <name evidence="2" type="ORF">CAEBREN_08572</name>
</gene>
<proteinExistence type="predicted"/>
<name>G0MFW5_CAEBE</name>
<feature type="compositionally biased region" description="Basic and acidic residues" evidence="1">
    <location>
        <begin position="18"/>
        <end position="30"/>
    </location>
</feature>
<feature type="region of interest" description="Disordered" evidence="1">
    <location>
        <begin position="1"/>
        <end position="52"/>
    </location>
</feature>
<reference evidence="3" key="1">
    <citation type="submission" date="2011-07" db="EMBL/GenBank/DDBJ databases">
        <authorList>
            <consortium name="Caenorhabditis brenneri Sequencing and Analysis Consortium"/>
            <person name="Wilson R.K."/>
        </authorList>
    </citation>
    <scope>NUCLEOTIDE SEQUENCE [LARGE SCALE GENOMIC DNA]</scope>
    <source>
        <strain evidence="3">PB2801</strain>
    </source>
</reference>
<sequence>MSSSSSYPKPAKQFPLTERSHVPEVKKRNEGATGFISSKQIGSSSNNSMRLNELDDYDTNYSIEDQVKLEPFRGSIQEDLNEFGEDIQRIPKPHQEPDEHNLIEDPIKVEPEELKIVENPTEDVKPELAQGHDEHKKLIEFPIKLEHEEPVDVKPETSHNSKIRFFEAIQSLILCMDTPSLSEIQSKIHQKIETIGGPNEVILNNEISLIIELLISRMANHSVVNISKNVESVNFSNFLCYLKAAILNSKMSGVEGLVKNISNRIEESQNKRISIGNVENALLATLDGDGF</sequence>
<dbReference type="Proteomes" id="UP000008068">
    <property type="component" value="Unassembled WGS sequence"/>
</dbReference>
<evidence type="ECO:0000313" key="2">
    <source>
        <dbReference type="EMBL" id="EGT54353.1"/>
    </source>
</evidence>
<evidence type="ECO:0008006" key="4">
    <source>
        <dbReference type="Google" id="ProtNLM"/>
    </source>
</evidence>
<dbReference type="InParanoid" id="G0MFW5"/>
<keyword evidence="3" id="KW-1185">Reference proteome</keyword>
<accession>G0MFW5</accession>
<evidence type="ECO:0000256" key="1">
    <source>
        <dbReference type="SAM" id="MobiDB-lite"/>
    </source>
</evidence>
<feature type="compositionally biased region" description="Low complexity" evidence="1">
    <location>
        <begin position="36"/>
        <end position="48"/>
    </location>
</feature>
<organism evidence="3">
    <name type="scientific">Caenorhabditis brenneri</name>
    <name type="common">Nematode worm</name>
    <dbReference type="NCBI Taxonomy" id="135651"/>
    <lineage>
        <taxon>Eukaryota</taxon>
        <taxon>Metazoa</taxon>
        <taxon>Ecdysozoa</taxon>
        <taxon>Nematoda</taxon>
        <taxon>Chromadorea</taxon>
        <taxon>Rhabditida</taxon>
        <taxon>Rhabditina</taxon>
        <taxon>Rhabditomorpha</taxon>
        <taxon>Rhabditoidea</taxon>
        <taxon>Rhabditidae</taxon>
        <taxon>Peloderinae</taxon>
        <taxon>Caenorhabditis</taxon>
    </lineage>
</organism>
<dbReference type="EMBL" id="GL379792">
    <property type="protein sequence ID" value="EGT54353.1"/>
    <property type="molecule type" value="Genomic_DNA"/>
</dbReference>
<dbReference type="HOGENOM" id="CLU_1103605_0_0_1"/>
<protein>
    <recommendedName>
        <fullName evidence="4">SPK domain-containing protein</fullName>
    </recommendedName>
</protein>
<evidence type="ECO:0000313" key="3">
    <source>
        <dbReference type="Proteomes" id="UP000008068"/>
    </source>
</evidence>
<dbReference type="AlphaFoldDB" id="G0MFW5"/>